<evidence type="ECO:0000259" key="8">
    <source>
        <dbReference type="Pfam" id="PF02229"/>
    </source>
</evidence>
<feature type="region of interest" description="Disordered" evidence="7">
    <location>
        <begin position="1"/>
        <end position="49"/>
    </location>
</feature>
<name>A0A1X2HKU9_SYNRA</name>
<feature type="compositionally biased region" description="Gly residues" evidence="7">
    <location>
        <begin position="36"/>
        <end position="49"/>
    </location>
</feature>
<dbReference type="EMBL" id="MCGN01000002">
    <property type="protein sequence ID" value="ORY99945.1"/>
    <property type="molecule type" value="Genomic_DNA"/>
</dbReference>
<gene>
    <name evidence="9" type="ORF">BCR43DRAFT_484589</name>
</gene>
<keyword evidence="10" id="KW-1185">Reference proteome</keyword>
<feature type="domain" description="Transcriptional coactivator p15 (PC4) C-terminal" evidence="8">
    <location>
        <begin position="123"/>
        <end position="175"/>
    </location>
</feature>
<reference evidence="9 10" key="1">
    <citation type="submission" date="2016-07" db="EMBL/GenBank/DDBJ databases">
        <title>Pervasive Adenine N6-methylation of Active Genes in Fungi.</title>
        <authorList>
            <consortium name="DOE Joint Genome Institute"/>
            <person name="Mondo S.J."/>
            <person name="Dannebaum R.O."/>
            <person name="Kuo R.C."/>
            <person name="Labutti K."/>
            <person name="Haridas S."/>
            <person name="Kuo A."/>
            <person name="Salamov A."/>
            <person name="Ahrendt S.R."/>
            <person name="Lipzen A."/>
            <person name="Sullivan W."/>
            <person name="Andreopoulos W.B."/>
            <person name="Clum A."/>
            <person name="Lindquist E."/>
            <person name="Daum C."/>
            <person name="Ramamoorthy G.K."/>
            <person name="Gryganskyi A."/>
            <person name="Culley D."/>
            <person name="Magnuson J.K."/>
            <person name="James T.Y."/>
            <person name="O'Malley M.A."/>
            <person name="Stajich J.E."/>
            <person name="Spatafora J.W."/>
            <person name="Visel A."/>
            <person name="Grigoriev I.V."/>
        </authorList>
    </citation>
    <scope>NUCLEOTIDE SEQUENCE [LARGE SCALE GENOMIC DNA]</scope>
    <source>
        <strain evidence="9 10">NRRL 2496</strain>
    </source>
</reference>
<keyword evidence="5" id="KW-0804">Transcription</keyword>
<dbReference type="PANTHER" id="PTHR13215">
    <property type="entry name" value="RNA POLYMERASE II TRANSCRIPTIONAL COACTIVATOR"/>
    <property type="match status" value="1"/>
</dbReference>
<dbReference type="GO" id="GO:0003713">
    <property type="term" value="F:transcription coactivator activity"/>
    <property type="evidence" value="ECO:0007669"/>
    <property type="project" value="InterPro"/>
</dbReference>
<sequence>MSSDEEYKQPRLDSDSDDDSVESFKRPQQSGPSWKTGGGGGGGGGSGFGGGSSSGGGFGGKNYYNNNNNNKGNYKKNNYNNNNSNYNNYNNRKFNNNHGSEYNHEYPTPKTNYRPDGGNAQVFDLTHKRRITIRTFADGTPSVDIREFYKTPDGDLRPGKSGICFPLSQWEKIKELMPKIDSAIEEMKEN</sequence>
<evidence type="ECO:0000256" key="4">
    <source>
        <dbReference type="ARBA" id="ARBA00023125"/>
    </source>
</evidence>
<evidence type="ECO:0000313" key="10">
    <source>
        <dbReference type="Proteomes" id="UP000242180"/>
    </source>
</evidence>
<evidence type="ECO:0000313" key="9">
    <source>
        <dbReference type="EMBL" id="ORY99945.1"/>
    </source>
</evidence>
<dbReference type="InterPro" id="IPR045125">
    <property type="entry name" value="Sub1/Tcp4-like"/>
</dbReference>
<evidence type="ECO:0000256" key="5">
    <source>
        <dbReference type="ARBA" id="ARBA00023163"/>
    </source>
</evidence>
<feature type="compositionally biased region" description="Basic and acidic residues" evidence="7">
    <location>
        <begin position="1"/>
        <end position="14"/>
    </location>
</feature>
<feature type="compositionally biased region" description="Low complexity" evidence="7">
    <location>
        <begin position="67"/>
        <end position="97"/>
    </location>
</feature>
<dbReference type="GO" id="GO:0060261">
    <property type="term" value="P:positive regulation of transcription initiation by RNA polymerase II"/>
    <property type="evidence" value="ECO:0007669"/>
    <property type="project" value="InterPro"/>
</dbReference>
<dbReference type="Gene3D" id="2.30.31.10">
    <property type="entry name" value="Transcriptional Coactivator Pc4, Chain A"/>
    <property type="match status" value="1"/>
</dbReference>
<dbReference type="Pfam" id="PF02229">
    <property type="entry name" value="PC4"/>
    <property type="match status" value="1"/>
</dbReference>
<keyword evidence="6" id="KW-0539">Nucleus</keyword>
<organism evidence="9 10">
    <name type="scientific">Syncephalastrum racemosum</name>
    <name type="common">Filamentous fungus</name>
    <dbReference type="NCBI Taxonomy" id="13706"/>
    <lineage>
        <taxon>Eukaryota</taxon>
        <taxon>Fungi</taxon>
        <taxon>Fungi incertae sedis</taxon>
        <taxon>Mucoromycota</taxon>
        <taxon>Mucoromycotina</taxon>
        <taxon>Mucoromycetes</taxon>
        <taxon>Mucorales</taxon>
        <taxon>Syncephalastraceae</taxon>
        <taxon>Syncephalastrum</taxon>
    </lineage>
</organism>
<accession>A0A1X2HKU9</accession>
<protein>
    <submittedName>
        <fullName evidence="9">Transcriptional Coactivator p15-domain-containing protein</fullName>
    </submittedName>
</protein>
<dbReference type="InterPro" id="IPR009044">
    <property type="entry name" value="ssDNA-bd_transcriptional_reg"/>
</dbReference>
<dbReference type="InterPro" id="IPR003173">
    <property type="entry name" value="PC4_C"/>
</dbReference>
<keyword evidence="3" id="KW-0805">Transcription regulation</keyword>
<dbReference type="AlphaFoldDB" id="A0A1X2HKU9"/>
<dbReference type="InParanoid" id="A0A1X2HKU9"/>
<comment type="similarity">
    <text evidence="2">Belongs to the transcriptional coactivator PC4 family.</text>
</comment>
<comment type="caution">
    <text evidence="9">The sequence shown here is derived from an EMBL/GenBank/DDBJ whole genome shotgun (WGS) entry which is preliminary data.</text>
</comment>
<dbReference type="OrthoDB" id="2505440at2759"/>
<evidence type="ECO:0000256" key="2">
    <source>
        <dbReference type="ARBA" id="ARBA00009001"/>
    </source>
</evidence>
<dbReference type="STRING" id="13706.A0A1X2HKU9"/>
<keyword evidence="4" id="KW-0238">DNA-binding</keyword>
<comment type="subcellular location">
    <subcellularLocation>
        <location evidence="1">Nucleus</location>
    </subcellularLocation>
</comment>
<dbReference type="GO" id="GO:0003677">
    <property type="term" value="F:DNA binding"/>
    <property type="evidence" value="ECO:0007669"/>
    <property type="project" value="UniProtKB-KW"/>
</dbReference>
<feature type="region of interest" description="Disordered" evidence="7">
    <location>
        <begin position="67"/>
        <end position="116"/>
    </location>
</feature>
<dbReference type="SUPFAM" id="SSF54447">
    <property type="entry name" value="ssDNA-binding transcriptional regulator domain"/>
    <property type="match status" value="1"/>
</dbReference>
<dbReference type="Proteomes" id="UP000242180">
    <property type="component" value="Unassembled WGS sequence"/>
</dbReference>
<evidence type="ECO:0000256" key="3">
    <source>
        <dbReference type="ARBA" id="ARBA00023015"/>
    </source>
</evidence>
<dbReference type="GO" id="GO:0005634">
    <property type="term" value="C:nucleus"/>
    <property type="evidence" value="ECO:0007669"/>
    <property type="project" value="UniProtKB-SubCell"/>
</dbReference>
<proteinExistence type="inferred from homology"/>
<evidence type="ECO:0000256" key="6">
    <source>
        <dbReference type="ARBA" id="ARBA00023242"/>
    </source>
</evidence>
<evidence type="ECO:0000256" key="7">
    <source>
        <dbReference type="SAM" id="MobiDB-lite"/>
    </source>
</evidence>
<evidence type="ECO:0000256" key="1">
    <source>
        <dbReference type="ARBA" id="ARBA00004123"/>
    </source>
</evidence>